<evidence type="ECO:0000259" key="8">
    <source>
        <dbReference type="Pfam" id="PF00535"/>
    </source>
</evidence>
<keyword evidence="6 7" id="KW-0472">Membrane</keyword>
<accession>A0ABV9T511</accession>
<evidence type="ECO:0000256" key="3">
    <source>
        <dbReference type="ARBA" id="ARBA00022679"/>
    </source>
</evidence>
<comment type="subcellular location">
    <subcellularLocation>
        <location evidence="1">Membrane</location>
        <topology evidence="1">Multi-pass membrane protein</topology>
    </subcellularLocation>
</comment>
<organism evidence="9 10">
    <name type="scientific">Negadavirga shengliensis</name>
    <dbReference type="NCBI Taxonomy" id="1389218"/>
    <lineage>
        <taxon>Bacteria</taxon>
        <taxon>Pseudomonadati</taxon>
        <taxon>Bacteroidota</taxon>
        <taxon>Cytophagia</taxon>
        <taxon>Cytophagales</taxon>
        <taxon>Cyclobacteriaceae</taxon>
        <taxon>Negadavirga</taxon>
    </lineage>
</organism>
<dbReference type="InterPro" id="IPR050256">
    <property type="entry name" value="Glycosyltransferase_2"/>
</dbReference>
<evidence type="ECO:0000256" key="7">
    <source>
        <dbReference type="SAM" id="Phobius"/>
    </source>
</evidence>
<gene>
    <name evidence="9" type="ORF">ACFPFU_18060</name>
</gene>
<evidence type="ECO:0000256" key="5">
    <source>
        <dbReference type="ARBA" id="ARBA00022989"/>
    </source>
</evidence>
<dbReference type="Gene3D" id="3.90.550.10">
    <property type="entry name" value="Spore Coat Polysaccharide Biosynthesis Protein SpsA, Chain A"/>
    <property type="match status" value="1"/>
</dbReference>
<reference evidence="10" key="1">
    <citation type="journal article" date="2019" name="Int. J. Syst. Evol. Microbiol.">
        <title>The Global Catalogue of Microorganisms (GCM) 10K type strain sequencing project: providing services to taxonomists for standard genome sequencing and annotation.</title>
        <authorList>
            <consortium name="The Broad Institute Genomics Platform"/>
            <consortium name="The Broad Institute Genome Sequencing Center for Infectious Disease"/>
            <person name="Wu L."/>
            <person name="Ma J."/>
        </authorList>
    </citation>
    <scope>NUCLEOTIDE SEQUENCE [LARGE SCALE GENOMIC DNA]</scope>
    <source>
        <strain evidence="10">CGMCC 4.7466</strain>
    </source>
</reference>
<dbReference type="InterPro" id="IPR029044">
    <property type="entry name" value="Nucleotide-diphossugar_trans"/>
</dbReference>
<evidence type="ECO:0000256" key="2">
    <source>
        <dbReference type="ARBA" id="ARBA00022676"/>
    </source>
</evidence>
<feature type="domain" description="Glycosyltransferase 2-like" evidence="8">
    <location>
        <begin position="11"/>
        <end position="141"/>
    </location>
</feature>
<feature type="transmembrane region" description="Helical" evidence="7">
    <location>
        <begin position="240"/>
        <end position="264"/>
    </location>
</feature>
<dbReference type="GO" id="GO:0016757">
    <property type="term" value="F:glycosyltransferase activity"/>
    <property type="evidence" value="ECO:0007669"/>
    <property type="project" value="UniProtKB-KW"/>
</dbReference>
<evidence type="ECO:0000256" key="6">
    <source>
        <dbReference type="ARBA" id="ARBA00023136"/>
    </source>
</evidence>
<protein>
    <submittedName>
        <fullName evidence="9">Glycosyltransferase family 2 protein</fullName>
        <ecNumber evidence="9">2.4.-.-</ecNumber>
    </submittedName>
</protein>
<keyword evidence="3 9" id="KW-0808">Transferase</keyword>
<name>A0ABV9T511_9BACT</name>
<keyword evidence="2 9" id="KW-0328">Glycosyltransferase</keyword>
<evidence type="ECO:0000256" key="1">
    <source>
        <dbReference type="ARBA" id="ARBA00004141"/>
    </source>
</evidence>
<comment type="caution">
    <text evidence="9">The sequence shown here is derived from an EMBL/GenBank/DDBJ whole genome shotgun (WGS) entry which is preliminary data.</text>
</comment>
<evidence type="ECO:0000313" key="9">
    <source>
        <dbReference type="EMBL" id="MFC4873612.1"/>
    </source>
</evidence>
<dbReference type="PANTHER" id="PTHR48090:SF1">
    <property type="entry name" value="PROPHAGE BACTOPRENOL GLUCOSYL TRANSFERASE HOMOLOG"/>
    <property type="match status" value="1"/>
</dbReference>
<dbReference type="CDD" id="cd04187">
    <property type="entry name" value="DPM1_like_bac"/>
    <property type="match status" value="1"/>
</dbReference>
<dbReference type="Pfam" id="PF00535">
    <property type="entry name" value="Glycos_transf_2"/>
    <property type="match status" value="1"/>
</dbReference>
<feature type="transmembrane region" description="Helical" evidence="7">
    <location>
        <begin position="270"/>
        <end position="292"/>
    </location>
</feature>
<proteinExistence type="predicted"/>
<evidence type="ECO:0000313" key="10">
    <source>
        <dbReference type="Proteomes" id="UP001595818"/>
    </source>
</evidence>
<keyword evidence="10" id="KW-1185">Reference proteome</keyword>
<dbReference type="EC" id="2.4.-.-" evidence="9"/>
<sequence>MKLANSTLYISVVVPLFQAEKTVKELVGRLDAILKKTCATYEIILVDDHSEDGTWESVVSIARGMTSLKGIRLSRNFGQHHAITAGLDLARGEWVVVMDGDLQDLPEEIPNLVSKANHGYDVVLARRKDRRDSWIVKTGSTVFYRLLAYLSGSPQDAAVGNFGIYHRTVIAELMRMKESIRYFPAMVKWVGFKQTTYDVKHAPAGDGISRYNFRKRFHLALNTLLAYSDKPLRMVIKMGFWIAFLGFIYALITFFRYLFGAILVPGYASIIVSIWVLSGLVLMTLGVVGLYVGKIFEGVKNRPLYIVEKST</sequence>
<evidence type="ECO:0000256" key="4">
    <source>
        <dbReference type="ARBA" id="ARBA00022692"/>
    </source>
</evidence>
<dbReference type="SUPFAM" id="SSF53448">
    <property type="entry name" value="Nucleotide-diphospho-sugar transferases"/>
    <property type="match status" value="1"/>
</dbReference>
<dbReference type="PANTHER" id="PTHR48090">
    <property type="entry name" value="UNDECAPRENYL-PHOSPHATE 4-DEOXY-4-FORMAMIDO-L-ARABINOSE TRANSFERASE-RELATED"/>
    <property type="match status" value="1"/>
</dbReference>
<dbReference type="RefSeq" id="WP_377066639.1">
    <property type="nucleotide sequence ID" value="NZ_JBHSJJ010000011.1"/>
</dbReference>
<keyword evidence="5 7" id="KW-1133">Transmembrane helix</keyword>
<dbReference type="InterPro" id="IPR001173">
    <property type="entry name" value="Glyco_trans_2-like"/>
</dbReference>
<keyword evidence="4 7" id="KW-0812">Transmembrane</keyword>
<dbReference type="Proteomes" id="UP001595818">
    <property type="component" value="Unassembled WGS sequence"/>
</dbReference>
<dbReference type="EMBL" id="JBHSJJ010000011">
    <property type="protein sequence ID" value="MFC4873612.1"/>
    <property type="molecule type" value="Genomic_DNA"/>
</dbReference>